<accession>X1P3N5</accession>
<comment type="caution">
    <text evidence="1">The sequence shown here is derived from an EMBL/GenBank/DDBJ whole genome shotgun (WGS) entry which is preliminary data.</text>
</comment>
<dbReference type="EMBL" id="BARV01042786">
    <property type="protein sequence ID" value="GAI50942.1"/>
    <property type="molecule type" value="Genomic_DNA"/>
</dbReference>
<dbReference type="AlphaFoldDB" id="X1P3N5"/>
<sequence length="123" mass="13238">MDGDGKNIEKLTNSAVSEFSPSVMHDGRILYSRWEYVDKGQIGVKCLWAMRPDGSGTVEIFGNDIALPPVFIHSRPIPGYNNLFVVLGPRKHHSSRQWPVPAGRIAPDALTAAPGASDVAAAA</sequence>
<evidence type="ECO:0000313" key="1">
    <source>
        <dbReference type="EMBL" id="GAI50942.1"/>
    </source>
</evidence>
<name>X1P3N5_9ZZZZ</name>
<protein>
    <recommendedName>
        <fullName evidence="2">Dipeptidylpeptidase IV N-terminal domain-containing protein</fullName>
    </recommendedName>
</protein>
<reference evidence="1" key="1">
    <citation type="journal article" date="2014" name="Front. Microbiol.">
        <title>High frequency of phylogenetically diverse reductive dehalogenase-homologous genes in deep subseafloor sedimentary metagenomes.</title>
        <authorList>
            <person name="Kawai M."/>
            <person name="Futagami T."/>
            <person name="Toyoda A."/>
            <person name="Takaki Y."/>
            <person name="Nishi S."/>
            <person name="Hori S."/>
            <person name="Arai W."/>
            <person name="Tsubouchi T."/>
            <person name="Morono Y."/>
            <person name="Uchiyama I."/>
            <person name="Ito T."/>
            <person name="Fujiyama A."/>
            <person name="Inagaki F."/>
            <person name="Takami H."/>
        </authorList>
    </citation>
    <scope>NUCLEOTIDE SEQUENCE</scope>
    <source>
        <strain evidence="1">Expedition CK06-06</strain>
    </source>
</reference>
<organism evidence="1">
    <name type="scientific">marine sediment metagenome</name>
    <dbReference type="NCBI Taxonomy" id="412755"/>
    <lineage>
        <taxon>unclassified sequences</taxon>
        <taxon>metagenomes</taxon>
        <taxon>ecological metagenomes</taxon>
    </lineage>
</organism>
<gene>
    <name evidence="1" type="ORF">S06H3_64180</name>
</gene>
<evidence type="ECO:0008006" key="2">
    <source>
        <dbReference type="Google" id="ProtNLM"/>
    </source>
</evidence>
<feature type="non-terminal residue" evidence="1">
    <location>
        <position position="123"/>
    </location>
</feature>
<proteinExistence type="predicted"/>